<dbReference type="GO" id="GO:0032259">
    <property type="term" value="P:methylation"/>
    <property type="evidence" value="ECO:0007669"/>
    <property type="project" value="UniProtKB-KW"/>
</dbReference>
<dbReference type="OrthoDB" id="9804312at2"/>
<sequence>MNPWYQELFTNYANAYDKESFTQGTVAEVDFIEAEIQSDRSKMILDIGCGTGRHSIELAKRGYQVVGIDLSESQLQKAREKAQREGVQVKFLQADARHFNFETPFDLVIMLCEGAFPLMETDEMNFSIGTRKTRLLPI</sequence>
<keyword evidence="1 4" id="KW-0489">Methyltransferase</keyword>
<proteinExistence type="predicted"/>
<dbReference type="Gene3D" id="3.40.50.150">
    <property type="entry name" value="Vaccinia Virus protein VP39"/>
    <property type="match status" value="1"/>
</dbReference>
<dbReference type="PANTHER" id="PTHR43861:SF1">
    <property type="entry name" value="TRANS-ACONITATE 2-METHYLTRANSFERASE"/>
    <property type="match status" value="1"/>
</dbReference>
<gene>
    <name evidence="4" type="ORF">THII_1051</name>
</gene>
<dbReference type="CDD" id="cd02440">
    <property type="entry name" value="AdoMet_MTases"/>
    <property type="match status" value="1"/>
</dbReference>
<evidence type="ECO:0000256" key="2">
    <source>
        <dbReference type="ARBA" id="ARBA00022679"/>
    </source>
</evidence>
<evidence type="ECO:0000313" key="5">
    <source>
        <dbReference type="Proteomes" id="UP000031623"/>
    </source>
</evidence>
<name>A0A090ACB9_9GAMM</name>
<dbReference type="SUPFAM" id="SSF53335">
    <property type="entry name" value="S-adenosyl-L-methionine-dependent methyltransferases"/>
    <property type="match status" value="1"/>
</dbReference>
<evidence type="ECO:0000259" key="3">
    <source>
        <dbReference type="Pfam" id="PF13649"/>
    </source>
</evidence>
<evidence type="ECO:0000256" key="1">
    <source>
        <dbReference type="ARBA" id="ARBA00022603"/>
    </source>
</evidence>
<dbReference type="HOGENOM" id="CLU_1854307_0_0_6"/>
<keyword evidence="5" id="KW-1185">Reference proteome</keyword>
<dbReference type="InterPro" id="IPR041698">
    <property type="entry name" value="Methyltransf_25"/>
</dbReference>
<dbReference type="STRING" id="40754.THII_1051"/>
<evidence type="ECO:0000313" key="4">
    <source>
        <dbReference type="EMBL" id="BAP55348.1"/>
    </source>
</evidence>
<dbReference type="AlphaFoldDB" id="A0A090ACB9"/>
<dbReference type="PANTHER" id="PTHR43861">
    <property type="entry name" value="TRANS-ACONITATE 2-METHYLTRANSFERASE-RELATED"/>
    <property type="match status" value="1"/>
</dbReference>
<dbReference type="GO" id="GO:0008168">
    <property type="term" value="F:methyltransferase activity"/>
    <property type="evidence" value="ECO:0007669"/>
    <property type="project" value="UniProtKB-KW"/>
</dbReference>
<dbReference type="EMBL" id="AP014633">
    <property type="protein sequence ID" value="BAP55348.1"/>
    <property type="molecule type" value="Genomic_DNA"/>
</dbReference>
<dbReference type="KEGG" id="tig:THII_1051"/>
<protein>
    <submittedName>
        <fullName evidence="4">Methyltransferase</fullName>
    </submittedName>
</protein>
<feature type="domain" description="Methyltransferase" evidence="3">
    <location>
        <begin position="44"/>
        <end position="111"/>
    </location>
</feature>
<dbReference type="Proteomes" id="UP000031623">
    <property type="component" value="Chromosome"/>
</dbReference>
<reference evidence="4 5" key="1">
    <citation type="journal article" date="2014" name="ISME J.">
        <title>Ecophysiology of Thioploca ingrica as revealed by the complete genome sequence supplemented with proteomic evidence.</title>
        <authorList>
            <person name="Kojima H."/>
            <person name="Ogura Y."/>
            <person name="Yamamoto N."/>
            <person name="Togashi T."/>
            <person name="Mori H."/>
            <person name="Watanabe T."/>
            <person name="Nemoto F."/>
            <person name="Kurokawa K."/>
            <person name="Hayashi T."/>
            <person name="Fukui M."/>
        </authorList>
    </citation>
    <scope>NUCLEOTIDE SEQUENCE [LARGE SCALE GENOMIC DNA]</scope>
</reference>
<accession>A0A090ACB9</accession>
<dbReference type="Pfam" id="PF13649">
    <property type="entry name" value="Methyltransf_25"/>
    <property type="match status" value="1"/>
</dbReference>
<organism evidence="4 5">
    <name type="scientific">Thioploca ingrica</name>
    <dbReference type="NCBI Taxonomy" id="40754"/>
    <lineage>
        <taxon>Bacteria</taxon>
        <taxon>Pseudomonadati</taxon>
        <taxon>Pseudomonadota</taxon>
        <taxon>Gammaproteobacteria</taxon>
        <taxon>Thiotrichales</taxon>
        <taxon>Thiotrichaceae</taxon>
        <taxon>Thioploca</taxon>
    </lineage>
</organism>
<dbReference type="InterPro" id="IPR029063">
    <property type="entry name" value="SAM-dependent_MTases_sf"/>
</dbReference>
<keyword evidence="2 4" id="KW-0808">Transferase</keyword>